<keyword evidence="5 7" id="KW-1133">Transmembrane helix</keyword>
<feature type="transmembrane region" description="Helical" evidence="7">
    <location>
        <begin position="12"/>
        <end position="35"/>
    </location>
</feature>
<sequence length="310" mass="33169">MFEMNNLASAGRYFLIISGELLALFIGVSFLVALLQEFISEETLRNILGKPRKWLGNILGAALGAVTPFCSCSTIPIMVGLLNGSAPFGATMSFLISSPLLNPVILALFLTMLGWKITLIYGVLTFVCAVLIGALWERLGLAGDYKKVQLESACCCDCETSKPIAKPVTRNEKVRHAGAQTWTLFRQVVPYLIIGAGIGAFIYGFVPEEFIIRVAGPGKPWAIPVAAVIGIPMYIRVETIIPIGAVLMEKGMSLGALMALIIGGAGASIPEVTLLASIFKPRLVAAFVITILAVAMLSGFIFQVFQLSLL</sequence>
<dbReference type="Pfam" id="PF03773">
    <property type="entry name" value="ArsP_1"/>
    <property type="match status" value="1"/>
</dbReference>
<dbReference type="InterPro" id="IPR005524">
    <property type="entry name" value="DUF318"/>
</dbReference>
<feature type="transmembrane region" description="Helical" evidence="7">
    <location>
        <begin position="188"/>
        <end position="206"/>
    </location>
</feature>
<evidence type="ECO:0000256" key="1">
    <source>
        <dbReference type="ARBA" id="ARBA00004651"/>
    </source>
</evidence>
<evidence type="ECO:0000256" key="7">
    <source>
        <dbReference type="SAM" id="Phobius"/>
    </source>
</evidence>
<dbReference type="PANTHER" id="PTHR42775">
    <property type="entry name" value="PERMEASE RV2963-RELATED"/>
    <property type="match status" value="1"/>
</dbReference>
<comment type="subcellular location">
    <subcellularLocation>
        <location evidence="1">Cell membrane</location>
        <topology evidence="1">Multi-pass membrane protein</topology>
    </subcellularLocation>
</comment>
<dbReference type="EMBL" id="QFGA01000003">
    <property type="protein sequence ID" value="TEB05079.1"/>
    <property type="molecule type" value="Genomic_DNA"/>
</dbReference>
<feature type="transmembrane region" description="Helical" evidence="7">
    <location>
        <begin position="283"/>
        <end position="305"/>
    </location>
</feature>
<proteinExistence type="inferred from homology"/>
<gene>
    <name evidence="8" type="ORF">Psch_03842</name>
</gene>
<evidence type="ECO:0000256" key="5">
    <source>
        <dbReference type="ARBA" id="ARBA00022989"/>
    </source>
</evidence>
<keyword evidence="4 7" id="KW-0812">Transmembrane</keyword>
<reference evidence="8 9" key="1">
    <citation type="journal article" date="2018" name="Environ. Microbiol.">
        <title>Novel energy conservation strategies and behaviour of Pelotomaculum schinkii driving syntrophic propionate catabolism.</title>
        <authorList>
            <person name="Hidalgo-Ahumada C.A.P."/>
            <person name="Nobu M.K."/>
            <person name="Narihiro T."/>
            <person name="Tamaki H."/>
            <person name="Liu W.T."/>
            <person name="Kamagata Y."/>
            <person name="Stams A.J.M."/>
            <person name="Imachi H."/>
            <person name="Sousa D.Z."/>
        </authorList>
    </citation>
    <scope>NUCLEOTIDE SEQUENCE [LARGE SCALE GENOMIC DNA]</scope>
    <source>
        <strain evidence="8 9">HH</strain>
    </source>
</reference>
<accession>A0A4Y7R8N2</accession>
<organism evidence="8 9">
    <name type="scientific">Pelotomaculum schinkii</name>
    <dbReference type="NCBI Taxonomy" id="78350"/>
    <lineage>
        <taxon>Bacteria</taxon>
        <taxon>Bacillati</taxon>
        <taxon>Bacillota</taxon>
        <taxon>Clostridia</taxon>
        <taxon>Eubacteriales</taxon>
        <taxon>Desulfotomaculaceae</taxon>
        <taxon>Pelotomaculum</taxon>
    </lineage>
</organism>
<keyword evidence="6 7" id="KW-0472">Membrane</keyword>
<protein>
    <submittedName>
        <fullName evidence="8">Putative permease</fullName>
    </submittedName>
</protein>
<comment type="similarity">
    <text evidence="2">Belongs to the UPF0718 family.</text>
</comment>
<dbReference type="GO" id="GO:0005886">
    <property type="term" value="C:plasma membrane"/>
    <property type="evidence" value="ECO:0007669"/>
    <property type="project" value="UniProtKB-SubCell"/>
</dbReference>
<evidence type="ECO:0000256" key="2">
    <source>
        <dbReference type="ARBA" id="ARBA00006386"/>
    </source>
</evidence>
<keyword evidence="3" id="KW-1003">Cell membrane</keyword>
<evidence type="ECO:0000256" key="3">
    <source>
        <dbReference type="ARBA" id="ARBA00022475"/>
    </source>
</evidence>
<evidence type="ECO:0000313" key="9">
    <source>
        <dbReference type="Proteomes" id="UP000298324"/>
    </source>
</evidence>
<feature type="transmembrane region" description="Helical" evidence="7">
    <location>
        <begin position="88"/>
        <end position="110"/>
    </location>
</feature>
<dbReference type="AlphaFoldDB" id="A0A4Y7R8N2"/>
<dbReference type="InterPro" id="IPR053166">
    <property type="entry name" value="UPF0718_permease"/>
</dbReference>
<evidence type="ECO:0000256" key="4">
    <source>
        <dbReference type="ARBA" id="ARBA00022692"/>
    </source>
</evidence>
<keyword evidence="9" id="KW-1185">Reference proteome</keyword>
<comment type="caution">
    <text evidence="8">The sequence shown here is derived from an EMBL/GenBank/DDBJ whole genome shotgun (WGS) entry which is preliminary data.</text>
</comment>
<dbReference type="PANTHER" id="PTHR42775:SF2">
    <property type="entry name" value="PERMEASE"/>
    <property type="match status" value="1"/>
</dbReference>
<feature type="transmembrane region" description="Helical" evidence="7">
    <location>
        <begin position="255"/>
        <end position="276"/>
    </location>
</feature>
<feature type="transmembrane region" description="Helical" evidence="7">
    <location>
        <begin position="55"/>
        <end position="82"/>
    </location>
</feature>
<evidence type="ECO:0000313" key="8">
    <source>
        <dbReference type="EMBL" id="TEB05079.1"/>
    </source>
</evidence>
<dbReference type="Proteomes" id="UP000298324">
    <property type="component" value="Unassembled WGS sequence"/>
</dbReference>
<evidence type="ECO:0000256" key="6">
    <source>
        <dbReference type="ARBA" id="ARBA00023136"/>
    </source>
</evidence>
<feature type="transmembrane region" description="Helical" evidence="7">
    <location>
        <begin position="117"/>
        <end position="136"/>
    </location>
</feature>
<name>A0A4Y7R8N2_9FIRM</name>